<dbReference type="KEGG" id="csl:COCSUDRAFT_19300"/>
<evidence type="ECO:0000313" key="3">
    <source>
        <dbReference type="Proteomes" id="UP000007264"/>
    </source>
</evidence>
<name>I0YMF7_COCSC</name>
<feature type="transmembrane region" description="Helical" evidence="1">
    <location>
        <begin position="48"/>
        <end position="71"/>
    </location>
</feature>
<dbReference type="GeneID" id="17037548"/>
<proteinExistence type="predicted"/>
<feature type="non-terminal residue" evidence="2">
    <location>
        <position position="1"/>
    </location>
</feature>
<dbReference type="PANTHER" id="PTHR34548">
    <property type="entry name" value="PROTEIN TIC 21, CHLOROPLASTIC"/>
    <property type="match status" value="1"/>
</dbReference>
<dbReference type="STRING" id="574566.I0YMF7"/>
<feature type="transmembrane region" description="Helical" evidence="1">
    <location>
        <begin position="12"/>
        <end position="36"/>
    </location>
</feature>
<organism evidence="2 3">
    <name type="scientific">Coccomyxa subellipsoidea (strain C-169)</name>
    <name type="common">Green microalga</name>
    <dbReference type="NCBI Taxonomy" id="574566"/>
    <lineage>
        <taxon>Eukaryota</taxon>
        <taxon>Viridiplantae</taxon>
        <taxon>Chlorophyta</taxon>
        <taxon>core chlorophytes</taxon>
        <taxon>Trebouxiophyceae</taxon>
        <taxon>Trebouxiophyceae incertae sedis</taxon>
        <taxon>Coccomyxaceae</taxon>
        <taxon>Coccomyxa</taxon>
        <taxon>Coccomyxa subellipsoidea</taxon>
    </lineage>
</organism>
<dbReference type="PANTHER" id="PTHR34548:SF2">
    <property type="entry name" value="PROTEIN TIC 21, CHLOROPLASTIC"/>
    <property type="match status" value="1"/>
</dbReference>
<dbReference type="OrthoDB" id="5900at2759"/>
<accession>I0YMF7</accession>
<evidence type="ECO:0000256" key="1">
    <source>
        <dbReference type="SAM" id="Phobius"/>
    </source>
</evidence>
<evidence type="ECO:0000313" key="2">
    <source>
        <dbReference type="EMBL" id="EIE19576.1"/>
    </source>
</evidence>
<gene>
    <name evidence="2" type="ORF">COCSUDRAFT_19300</name>
</gene>
<comment type="caution">
    <text evidence="2">The sequence shown here is derived from an EMBL/GenBank/DDBJ whole genome shotgun (WGS) entry which is preliminary data.</text>
</comment>
<dbReference type="Pfam" id="PF12263">
    <property type="entry name" value="DUF3611"/>
    <property type="match status" value="2"/>
</dbReference>
<keyword evidence="1" id="KW-0472">Membrane</keyword>
<dbReference type="RefSeq" id="XP_005644120.1">
    <property type="nucleotide sequence ID" value="XM_005644063.1"/>
</dbReference>
<dbReference type="Proteomes" id="UP000007264">
    <property type="component" value="Unassembled WGS sequence"/>
</dbReference>
<reference evidence="2 3" key="1">
    <citation type="journal article" date="2012" name="Genome Biol.">
        <title>The genome of the polar eukaryotic microalga coccomyxa subellipsoidea reveals traits of cold adaptation.</title>
        <authorList>
            <person name="Blanc G."/>
            <person name="Agarkova I."/>
            <person name="Grimwood J."/>
            <person name="Kuo A."/>
            <person name="Brueggeman A."/>
            <person name="Dunigan D."/>
            <person name="Gurnon J."/>
            <person name="Ladunga I."/>
            <person name="Lindquist E."/>
            <person name="Lucas S."/>
            <person name="Pangilinan J."/>
            <person name="Proschold T."/>
            <person name="Salamov A."/>
            <person name="Schmutz J."/>
            <person name="Weeks D."/>
            <person name="Yamada T."/>
            <person name="Claverie J.M."/>
            <person name="Grigoriev I."/>
            <person name="Van Etten J."/>
            <person name="Lomsadze A."/>
            <person name="Borodovsky M."/>
        </authorList>
    </citation>
    <scope>NUCLEOTIDE SEQUENCE [LARGE SCALE GENOMIC DNA]</scope>
    <source>
        <strain evidence="2 3">C-169</strain>
    </source>
</reference>
<dbReference type="eggNOG" id="ENOG502QTAI">
    <property type="taxonomic scope" value="Eukaryota"/>
</dbReference>
<keyword evidence="3" id="KW-1185">Reference proteome</keyword>
<keyword evidence="1" id="KW-1133">Transmembrane helix</keyword>
<dbReference type="AlphaFoldDB" id="I0YMF7"/>
<dbReference type="EMBL" id="AGSI01000018">
    <property type="protein sequence ID" value="EIE19576.1"/>
    <property type="molecule type" value="Genomic_DNA"/>
</dbReference>
<keyword evidence="1" id="KW-0812">Transmembrane</keyword>
<dbReference type="InterPro" id="IPR022051">
    <property type="entry name" value="DUF3611"/>
</dbReference>
<sequence length="209" mass="22260">KSLSRAAKSCRQIGWFSFWTQLSLSIVSAGILLFSVAFTSQNGPAVSVYLTLFGIVAGFVSTFWSFGYTRLARRLRGYLQGELRRVRKSDVVYTLQTGCWINILGMAATLLGLQARPSIGLLATGLHSSATVGLLVAKTLTNATANPFLAGGAGAYNPVLALDVFLVQASTNTLLSHFASLLCSLYIMRVISQNPSVPPESLGAVPARA</sequence>
<protein>
    <submittedName>
        <fullName evidence="2">Uncharacterized protein</fullName>
    </submittedName>
</protein>
<feature type="transmembrane region" description="Helical" evidence="1">
    <location>
        <begin position="91"/>
        <end position="113"/>
    </location>
</feature>